<evidence type="ECO:0000313" key="1">
    <source>
        <dbReference type="EMBL" id="KAK3261186.1"/>
    </source>
</evidence>
<evidence type="ECO:0000313" key="2">
    <source>
        <dbReference type="Proteomes" id="UP001190700"/>
    </source>
</evidence>
<dbReference type="Proteomes" id="UP001190700">
    <property type="component" value="Unassembled WGS sequence"/>
</dbReference>
<dbReference type="EMBL" id="LGRX02017081">
    <property type="protein sequence ID" value="KAK3261186.1"/>
    <property type="molecule type" value="Genomic_DNA"/>
</dbReference>
<dbReference type="CDD" id="cd09272">
    <property type="entry name" value="RNase_HI_RT_Ty1"/>
    <property type="match status" value="1"/>
</dbReference>
<name>A0AAE0FLG6_9CHLO</name>
<reference evidence="1 2" key="1">
    <citation type="journal article" date="2015" name="Genome Biol. Evol.">
        <title>Comparative Genomics of a Bacterivorous Green Alga Reveals Evolutionary Causalities and Consequences of Phago-Mixotrophic Mode of Nutrition.</title>
        <authorList>
            <person name="Burns J.A."/>
            <person name="Paasch A."/>
            <person name="Narechania A."/>
            <person name="Kim E."/>
        </authorList>
    </citation>
    <scope>NUCLEOTIDE SEQUENCE [LARGE SCALE GENOMIC DNA]</scope>
    <source>
        <strain evidence="1 2">PLY_AMNH</strain>
    </source>
</reference>
<dbReference type="PANTHER" id="PTHR11439">
    <property type="entry name" value="GAG-POL-RELATED RETROTRANSPOSON"/>
    <property type="match status" value="1"/>
</dbReference>
<protein>
    <submittedName>
        <fullName evidence="1">Uncharacterized protein</fullName>
    </submittedName>
</protein>
<accession>A0AAE0FLG6</accession>
<comment type="caution">
    <text evidence="1">The sequence shown here is derived from an EMBL/GenBank/DDBJ whole genome shotgun (WGS) entry which is preliminary data.</text>
</comment>
<dbReference type="AlphaFoldDB" id="A0AAE0FLG6"/>
<dbReference type="PANTHER" id="PTHR11439:SF467">
    <property type="entry name" value="INTEGRASE CATALYTIC DOMAIN-CONTAINING PROTEIN"/>
    <property type="match status" value="1"/>
</dbReference>
<proteinExistence type="predicted"/>
<keyword evidence="2" id="KW-1185">Reference proteome</keyword>
<sequence>MFACYGMGYQTRHTNKSSRSAPDAAQCLEAIQAELEALVQIKQALLMMKEEDVPPGYKWLDMPLVLDVVLGVKLHKHRQLHKRKACICAKGNKQEYGWPDIMAAVSTLSRFCTTHGAEHFVALKQVVWYLKGTLDYEMVMRTASVPGGLCSGTVTLLICIYTDAGYAGCKNTRKSTSGIAMFLCDSLVIFSSMMQRCVSLSTTEAEIIAMSEGAREIKYIRNVLDNIIVNIHKPIGRQIEVSRLQIHSSSAPMQ</sequence>
<gene>
    <name evidence="1" type="ORF">CYMTET_29893</name>
</gene>
<organism evidence="1 2">
    <name type="scientific">Cymbomonas tetramitiformis</name>
    <dbReference type="NCBI Taxonomy" id="36881"/>
    <lineage>
        <taxon>Eukaryota</taxon>
        <taxon>Viridiplantae</taxon>
        <taxon>Chlorophyta</taxon>
        <taxon>Pyramimonadophyceae</taxon>
        <taxon>Pyramimonadales</taxon>
        <taxon>Pyramimonadaceae</taxon>
        <taxon>Cymbomonas</taxon>
    </lineage>
</organism>